<sequence length="82" mass="9069">KKYTCATSRPSTHTHACTARCATTSVSTRQGTDPSARAPTQWNERLRMRERSTTRAVCGAKISVSDRSIKYKTSTDSTHHIA</sequence>
<feature type="non-terminal residue" evidence="1">
    <location>
        <position position="1"/>
    </location>
</feature>
<organism evidence="1 2">
    <name type="scientific">Pelobates cultripes</name>
    <name type="common">Western spadefoot toad</name>
    <dbReference type="NCBI Taxonomy" id="61616"/>
    <lineage>
        <taxon>Eukaryota</taxon>
        <taxon>Metazoa</taxon>
        <taxon>Chordata</taxon>
        <taxon>Craniata</taxon>
        <taxon>Vertebrata</taxon>
        <taxon>Euteleostomi</taxon>
        <taxon>Amphibia</taxon>
        <taxon>Batrachia</taxon>
        <taxon>Anura</taxon>
        <taxon>Pelobatoidea</taxon>
        <taxon>Pelobatidae</taxon>
        <taxon>Pelobates</taxon>
    </lineage>
</organism>
<gene>
    <name evidence="1" type="ORF">PECUL_23A054602</name>
</gene>
<evidence type="ECO:0000313" key="2">
    <source>
        <dbReference type="Proteomes" id="UP001295444"/>
    </source>
</evidence>
<keyword evidence="2" id="KW-1185">Reference proteome</keyword>
<dbReference type="Proteomes" id="UP001295444">
    <property type="component" value="Chromosome 01"/>
</dbReference>
<accession>A0AAD1R7Z3</accession>
<protein>
    <submittedName>
        <fullName evidence="1">Uncharacterized protein</fullName>
    </submittedName>
</protein>
<dbReference type="AlphaFoldDB" id="A0AAD1R7Z3"/>
<proteinExistence type="predicted"/>
<dbReference type="EMBL" id="OW240912">
    <property type="protein sequence ID" value="CAH2225419.1"/>
    <property type="molecule type" value="Genomic_DNA"/>
</dbReference>
<evidence type="ECO:0000313" key="1">
    <source>
        <dbReference type="EMBL" id="CAH2225419.1"/>
    </source>
</evidence>
<feature type="non-terminal residue" evidence="1">
    <location>
        <position position="82"/>
    </location>
</feature>
<name>A0AAD1R7Z3_PELCU</name>
<reference evidence="1" key="1">
    <citation type="submission" date="2022-03" db="EMBL/GenBank/DDBJ databases">
        <authorList>
            <person name="Alioto T."/>
            <person name="Alioto T."/>
            <person name="Gomez Garrido J."/>
        </authorList>
    </citation>
    <scope>NUCLEOTIDE SEQUENCE</scope>
</reference>